<dbReference type="EMBL" id="PYMB01000001">
    <property type="protein sequence ID" value="PSW16547.1"/>
    <property type="molecule type" value="Genomic_DNA"/>
</dbReference>
<comment type="caution">
    <text evidence="1">The sequence shown here is derived from an EMBL/GenBank/DDBJ whole genome shotgun (WGS) entry which is preliminary data.</text>
</comment>
<protein>
    <submittedName>
        <fullName evidence="1">Uncharacterized protein</fullName>
    </submittedName>
</protein>
<gene>
    <name evidence="1" type="ORF">C9J01_05995</name>
</gene>
<dbReference type="OrthoDB" id="9766796at2"/>
<sequence>MLADFPLFPIADWRLFYRKMDLAVKRGINRIEQMLINASLITTPKESALIGGDILGWLGQSFNWIPSSARNRYAEMFGEEVFHFLAGVEHPEDMGELIASDIYAAEIDYLISEGYVVFAEDILWRHHQLGWSLSAGEQAAIYRYLNKKWLDKAGDRAA</sequence>
<dbReference type="InterPro" id="IPR038299">
    <property type="entry name" value="DAO_C_sf"/>
</dbReference>
<reference evidence="1 2" key="1">
    <citation type="submission" date="2018-03" db="EMBL/GenBank/DDBJ databases">
        <title>Whole genome sequencing of Histamine producing bacteria.</title>
        <authorList>
            <person name="Butler K."/>
        </authorList>
    </citation>
    <scope>NUCLEOTIDE SEQUENCE [LARGE SCALE GENOMIC DNA]</scope>
    <source>
        <strain evidence="1 2">DSM 19138</strain>
    </source>
</reference>
<evidence type="ECO:0000313" key="1">
    <source>
        <dbReference type="EMBL" id="PSW16547.1"/>
    </source>
</evidence>
<name>A0A2T3NM00_9GAMM</name>
<evidence type="ECO:0000313" key="2">
    <source>
        <dbReference type="Proteomes" id="UP000241346"/>
    </source>
</evidence>
<dbReference type="RefSeq" id="WP_107297168.1">
    <property type="nucleotide sequence ID" value="NZ_PYMB01000001.1"/>
</dbReference>
<dbReference type="AlphaFoldDB" id="A0A2T3NM00"/>
<proteinExistence type="predicted"/>
<dbReference type="Proteomes" id="UP000241346">
    <property type="component" value="Unassembled WGS sequence"/>
</dbReference>
<dbReference type="Gene3D" id="1.10.8.870">
    <property type="entry name" value="Alpha-glycerophosphate oxidase, cap domain"/>
    <property type="match status" value="1"/>
</dbReference>
<accession>A0A2T3NM00</accession>
<organism evidence="1 2">
    <name type="scientific">Photobacterium rosenbergii</name>
    <dbReference type="NCBI Taxonomy" id="294936"/>
    <lineage>
        <taxon>Bacteria</taxon>
        <taxon>Pseudomonadati</taxon>
        <taxon>Pseudomonadota</taxon>
        <taxon>Gammaproteobacteria</taxon>
        <taxon>Vibrionales</taxon>
        <taxon>Vibrionaceae</taxon>
        <taxon>Photobacterium</taxon>
    </lineage>
</organism>